<evidence type="ECO:0000313" key="2">
    <source>
        <dbReference type="EMBL" id="SDB29231.1"/>
    </source>
</evidence>
<reference evidence="2 3" key="1">
    <citation type="submission" date="2016-10" db="EMBL/GenBank/DDBJ databases">
        <authorList>
            <person name="de Groot N.N."/>
        </authorList>
    </citation>
    <scope>NUCLEOTIDE SEQUENCE [LARGE SCALE GENOMIC DNA]</scope>
    <source>
        <strain evidence="2 3">DSM 3217</strain>
    </source>
</reference>
<dbReference type="InterPro" id="IPR032616">
    <property type="entry name" value="DUF4886"/>
</dbReference>
<keyword evidence="3" id="KW-1185">Reference proteome</keyword>
<dbReference type="SUPFAM" id="SSF52266">
    <property type="entry name" value="SGNH hydrolase"/>
    <property type="match status" value="1"/>
</dbReference>
<dbReference type="Pfam" id="PF16227">
    <property type="entry name" value="DUF4886"/>
    <property type="match status" value="1"/>
</dbReference>
<dbReference type="STRING" id="1732.SAMN02910417_02189"/>
<organism evidence="2 3">
    <name type="scientific">Eubacterium oxidoreducens</name>
    <dbReference type="NCBI Taxonomy" id="1732"/>
    <lineage>
        <taxon>Bacteria</taxon>
        <taxon>Bacillati</taxon>
        <taxon>Bacillota</taxon>
        <taxon>Clostridia</taxon>
        <taxon>Eubacteriales</taxon>
        <taxon>Eubacteriaceae</taxon>
        <taxon>Eubacterium</taxon>
    </lineage>
</organism>
<sequence length="188" mass="21405">MRILMLGNSFIFVNELDVLLSQLTGAEVIAHTRGGARLAEQLNHETKMGAKTLKALKEEKWDYVILQEMSNGPITEKEAFLRNAGKLCDKIRENGATPVFYATWAYKKGSEKMASMNMSYEDMYEKMYESYHQAAQENHALIADVGKAFYEHAQIQELYSDDCYHPSLAGSKLAARILAEVIEKDWRK</sequence>
<evidence type="ECO:0000313" key="3">
    <source>
        <dbReference type="Proteomes" id="UP000199228"/>
    </source>
</evidence>
<dbReference type="Gene3D" id="3.40.50.1110">
    <property type="entry name" value="SGNH hydrolase"/>
    <property type="match status" value="1"/>
</dbReference>
<dbReference type="OrthoDB" id="7443339at2"/>
<dbReference type="EMBL" id="FMXR01000016">
    <property type="protein sequence ID" value="SDB29231.1"/>
    <property type="molecule type" value="Genomic_DNA"/>
</dbReference>
<feature type="domain" description="DUF4886" evidence="1">
    <location>
        <begin position="54"/>
        <end position="142"/>
    </location>
</feature>
<gene>
    <name evidence="2" type="ORF">SAMN02910417_02189</name>
</gene>
<dbReference type="AlphaFoldDB" id="A0A1G6C8Q3"/>
<name>A0A1G6C8Q3_EUBOX</name>
<dbReference type="Proteomes" id="UP000199228">
    <property type="component" value="Unassembled WGS sequence"/>
</dbReference>
<accession>A0A1G6C8Q3</accession>
<proteinExistence type="predicted"/>
<evidence type="ECO:0000259" key="1">
    <source>
        <dbReference type="Pfam" id="PF16227"/>
    </source>
</evidence>
<dbReference type="RefSeq" id="WP_090174400.1">
    <property type="nucleotide sequence ID" value="NZ_FMXR01000016.1"/>
</dbReference>
<protein>
    <recommendedName>
        <fullName evidence="1">DUF4886 domain-containing protein</fullName>
    </recommendedName>
</protein>
<dbReference type="InterPro" id="IPR036514">
    <property type="entry name" value="SGNH_hydro_sf"/>
</dbReference>